<dbReference type="AlphaFoldDB" id="A0A645FM07"/>
<protein>
    <submittedName>
        <fullName evidence="1">Uncharacterized protein</fullName>
    </submittedName>
</protein>
<dbReference type="EMBL" id="VSSQ01061225">
    <property type="protein sequence ID" value="MPN14592.1"/>
    <property type="molecule type" value="Genomic_DNA"/>
</dbReference>
<sequence length="88" mass="9883">MHLRIQMGVLWLVCGACTFTLPNLDQCAASLQETRIHTIRTWASEARVGFGLMLARVLGRCNLRVDRCTRACFAQRLLDDPPLLLLGN</sequence>
<comment type="caution">
    <text evidence="1">The sequence shown here is derived from an EMBL/GenBank/DDBJ whole genome shotgun (WGS) entry which is preliminary data.</text>
</comment>
<evidence type="ECO:0000313" key="1">
    <source>
        <dbReference type="EMBL" id="MPN14592.1"/>
    </source>
</evidence>
<reference evidence="1" key="1">
    <citation type="submission" date="2019-08" db="EMBL/GenBank/DDBJ databases">
        <authorList>
            <person name="Kucharzyk K."/>
            <person name="Murdoch R.W."/>
            <person name="Higgins S."/>
            <person name="Loffler F."/>
        </authorList>
    </citation>
    <scope>NUCLEOTIDE SEQUENCE</scope>
</reference>
<organism evidence="1">
    <name type="scientific">bioreactor metagenome</name>
    <dbReference type="NCBI Taxonomy" id="1076179"/>
    <lineage>
        <taxon>unclassified sequences</taxon>
        <taxon>metagenomes</taxon>
        <taxon>ecological metagenomes</taxon>
    </lineage>
</organism>
<accession>A0A645FM07</accession>
<name>A0A645FM07_9ZZZZ</name>
<gene>
    <name evidence="1" type="ORF">SDC9_161919</name>
</gene>
<proteinExistence type="predicted"/>